<comment type="caution">
    <text evidence="2">The sequence shown here is derived from an EMBL/GenBank/DDBJ whole genome shotgun (WGS) entry which is preliminary data.</text>
</comment>
<dbReference type="InterPro" id="IPR036388">
    <property type="entry name" value="WH-like_DNA-bd_sf"/>
</dbReference>
<dbReference type="InterPro" id="IPR036390">
    <property type="entry name" value="WH_DNA-bd_sf"/>
</dbReference>
<dbReference type="InterPro" id="IPR043129">
    <property type="entry name" value="ATPase_NBD"/>
</dbReference>
<comment type="similarity">
    <text evidence="1">Belongs to the ROK (NagC/XylR) family.</text>
</comment>
<dbReference type="PROSITE" id="PS01125">
    <property type="entry name" value="ROK"/>
    <property type="match status" value="1"/>
</dbReference>
<dbReference type="SUPFAM" id="SSF46785">
    <property type="entry name" value="Winged helix' DNA-binding domain"/>
    <property type="match status" value="1"/>
</dbReference>
<dbReference type="Gene3D" id="1.10.10.10">
    <property type="entry name" value="Winged helix-like DNA-binding domain superfamily/Winged helix DNA-binding domain"/>
    <property type="match status" value="1"/>
</dbReference>
<evidence type="ECO:0000313" key="3">
    <source>
        <dbReference type="Proteomes" id="UP001551582"/>
    </source>
</evidence>
<proteinExistence type="inferred from homology"/>
<dbReference type="InterPro" id="IPR049874">
    <property type="entry name" value="ROK_cs"/>
</dbReference>
<gene>
    <name evidence="2" type="ORF">AB0D65_19700</name>
</gene>
<evidence type="ECO:0000256" key="1">
    <source>
        <dbReference type="ARBA" id="ARBA00006479"/>
    </source>
</evidence>
<dbReference type="InterPro" id="IPR000600">
    <property type="entry name" value="ROK"/>
</dbReference>
<sequence length="413" mass="42874">MGAAPVKRTSRDIRTANRCQVLRQIIAASPTSRQELAAATGLSLATVATLVGELLALDMITEVGFEDSAGGRPRGLVSVNASGGALIGVDLAETYVRVELFDLALNVLARADEGMRPGESRPEQVAGQVATAVGTVVARAGVEGARVLGVGVSVPGQVDRDTGVCAYAPNWDWHDVPLLDLLTDHLAHPLYVDNPLRACAVAELWFGAARGHADAVVVNLGTGVGAGLVLGGGVHRGVSNSAGEWGHTTLVLDGRPCHCGNRGCVETYTGAPGIMLTLRELSPDSPLLRPEDQTATIDALARGVHAGDPVAVRVLRHTARYLGAGVADLINLLNPEVVVLSSWVAAAFGEPLLVEVREAVARHALRRPLAATRIVLSPVPTDPVCLGASTFALEGALRSAGKGARSRTPGVRR</sequence>
<evidence type="ECO:0000313" key="2">
    <source>
        <dbReference type="EMBL" id="MEU9353160.1"/>
    </source>
</evidence>
<dbReference type="EMBL" id="JBEZLS010000013">
    <property type="protein sequence ID" value="MEU9353160.1"/>
    <property type="molecule type" value="Genomic_DNA"/>
</dbReference>
<dbReference type="SUPFAM" id="SSF53067">
    <property type="entry name" value="Actin-like ATPase domain"/>
    <property type="match status" value="1"/>
</dbReference>
<dbReference type="Gene3D" id="3.30.420.40">
    <property type="match status" value="2"/>
</dbReference>
<name>A0ABV3E7M9_9ACTN</name>
<organism evidence="2 3">
    <name type="scientific">Streptomyces griseoloalbus</name>
    <dbReference type="NCBI Taxonomy" id="67303"/>
    <lineage>
        <taxon>Bacteria</taxon>
        <taxon>Bacillati</taxon>
        <taxon>Actinomycetota</taxon>
        <taxon>Actinomycetes</taxon>
        <taxon>Kitasatosporales</taxon>
        <taxon>Streptomycetaceae</taxon>
        <taxon>Streptomyces</taxon>
    </lineage>
</organism>
<keyword evidence="3" id="KW-1185">Reference proteome</keyword>
<dbReference type="PANTHER" id="PTHR18964">
    <property type="entry name" value="ROK (REPRESSOR, ORF, KINASE) FAMILY"/>
    <property type="match status" value="1"/>
</dbReference>
<dbReference type="Proteomes" id="UP001551582">
    <property type="component" value="Unassembled WGS sequence"/>
</dbReference>
<dbReference type="RefSeq" id="WP_359982466.1">
    <property type="nucleotide sequence ID" value="NZ_JBEZLS010000013.1"/>
</dbReference>
<dbReference type="PANTHER" id="PTHR18964:SF149">
    <property type="entry name" value="BIFUNCTIONAL UDP-N-ACETYLGLUCOSAMINE 2-EPIMERASE_N-ACETYLMANNOSAMINE KINASE"/>
    <property type="match status" value="1"/>
</dbReference>
<protein>
    <submittedName>
        <fullName evidence="2">ROK family protein</fullName>
    </submittedName>
</protein>
<reference evidence="2 3" key="1">
    <citation type="submission" date="2024-06" db="EMBL/GenBank/DDBJ databases">
        <title>The Natural Products Discovery Center: Release of the First 8490 Sequenced Strains for Exploring Actinobacteria Biosynthetic Diversity.</title>
        <authorList>
            <person name="Kalkreuter E."/>
            <person name="Kautsar S.A."/>
            <person name="Yang D."/>
            <person name="Bader C.D."/>
            <person name="Teijaro C.N."/>
            <person name="Fluegel L."/>
            <person name="Davis C.M."/>
            <person name="Simpson J.R."/>
            <person name="Lauterbach L."/>
            <person name="Steele A.D."/>
            <person name="Gui C."/>
            <person name="Meng S."/>
            <person name="Li G."/>
            <person name="Viehrig K."/>
            <person name="Ye F."/>
            <person name="Su P."/>
            <person name="Kiefer A.F."/>
            <person name="Nichols A."/>
            <person name="Cepeda A.J."/>
            <person name="Yan W."/>
            <person name="Fan B."/>
            <person name="Jiang Y."/>
            <person name="Adhikari A."/>
            <person name="Zheng C.-J."/>
            <person name="Schuster L."/>
            <person name="Cowan T.M."/>
            <person name="Smanski M.J."/>
            <person name="Chevrette M.G."/>
            <person name="De Carvalho L.P.S."/>
            <person name="Shen B."/>
        </authorList>
    </citation>
    <scope>NUCLEOTIDE SEQUENCE [LARGE SCALE GENOMIC DNA]</scope>
    <source>
        <strain evidence="2 3">NPDC048274</strain>
    </source>
</reference>
<dbReference type="Pfam" id="PF00480">
    <property type="entry name" value="ROK"/>
    <property type="match status" value="1"/>
</dbReference>
<accession>A0ABV3E7M9</accession>